<name>A0A7G9FZY6_9FIRM</name>
<evidence type="ECO:0000256" key="2">
    <source>
        <dbReference type="PIRSR" id="PIRSR605754-1"/>
    </source>
</evidence>
<dbReference type="Gene3D" id="2.40.260.10">
    <property type="entry name" value="Sortase"/>
    <property type="match status" value="1"/>
</dbReference>
<evidence type="ECO:0000313" key="3">
    <source>
        <dbReference type="EMBL" id="QNM04118.1"/>
    </source>
</evidence>
<dbReference type="Pfam" id="PF04203">
    <property type="entry name" value="Sortase"/>
    <property type="match status" value="1"/>
</dbReference>
<dbReference type="CDD" id="cd05826">
    <property type="entry name" value="Sortase_B"/>
    <property type="match status" value="1"/>
</dbReference>
<feature type="active site" description="Acyl-thioester intermediate" evidence="2">
    <location>
        <position position="203"/>
    </location>
</feature>
<organism evidence="3 4">
    <name type="scientific">Simiaoa sunii</name>
    <dbReference type="NCBI Taxonomy" id="2763672"/>
    <lineage>
        <taxon>Bacteria</taxon>
        <taxon>Bacillati</taxon>
        <taxon>Bacillota</taxon>
        <taxon>Clostridia</taxon>
        <taxon>Lachnospirales</taxon>
        <taxon>Lachnospiraceae</taxon>
        <taxon>Simiaoa</taxon>
    </lineage>
</organism>
<dbReference type="NCBIfam" id="TIGR03064">
    <property type="entry name" value="sortase_srtB"/>
    <property type="match status" value="1"/>
</dbReference>
<dbReference type="AlphaFoldDB" id="A0A7G9FZY6"/>
<dbReference type="Proteomes" id="UP000515981">
    <property type="component" value="Chromosome"/>
</dbReference>
<keyword evidence="4" id="KW-1185">Reference proteome</keyword>
<evidence type="ECO:0000313" key="4">
    <source>
        <dbReference type="Proteomes" id="UP000515981"/>
    </source>
</evidence>
<dbReference type="InterPro" id="IPR009835">
    <property type="entry name" value="SrtB"/>
</dbReference>
<reference evidence="3 4" key="1">
    <citation type="submission" date="2020-08" db="EMBL/GenBank/DDBJ databases">
        <authorList>
            <person name="Liu C."/>
            <person name="Sun Q."/>
        </authorList>
    </citation>
    <scope>NUCLEOTIDE SEQUENCE [LARGE SCALE GENOMIC DNA]</scope>
    <source>
        <strain evidence="3 4">NSJ-8</strain>
    </source>
</reference>
<dbReference type="EMBL" id="CP060633">
    <property type="protein sequence ID" value="QNM04118.1"/>
    <property type="molecule type" value="Genomic_DNA"/>
</dbReference>
<evidence type="ECO:0000256" key="1">
    <source>
        <dbReference type="ARBA" id="ARBA00022801"/>
    </source>
</evidence>
<keyword evidence="1 3" id="KW-0378">Hydrolase</keyword>
<sequence length="235" mass="26592">MTEDEINEMLAGMKTTETAETETATEEQSEVIPVKFEELQAVNPDVYAWITVPGTDIDYPILQHASDNSYYLMHNIDGSYGYPGCIYTENMNSKDFTDNNTVIYGHNMKNGSMFAQLHKFEDPDFFDANREVVIYLPGEVLHYTIFAAHIYDDRHLLYSFDFTDPEVYQKYLDSIFSTRDMSANIDKDITVTTDDQIITLVTCIGSQPNNRLLVQAVLTDREAGAETARAAAATE</sequence>
<protein>
    <submittedName>
        <fullName evidence="3">Class B sortase</fullName>
        <ecNumber evidence="3">3.4.22.71</ecNumber>
    </submittedName>
</protein>
<dbReference type="EC" id="3.4.22.71" evidence="3"/>
<feature type="active site" description="Proton donor/acceptor" evidence="2">
    <location>
        <position position="106"/>
    </location>
</feature>
<dbReference type="KEGG" id="ssun:H9Q77_04950"/>
<dbReference type="InterPro" id="IPR023365">
    <property type="entry name" value="Sortase_dom-sf"/>
</dbReference>
<dbReference type="GO" id="GO:0016787">
    <property type="term" value="F:hydrolase activity"/>
    <property type="evidence" value="ECO:0007669"/>
    <property type="project" value="UniProtKB-KW"/>
</dbReference>
<proteinExistence type="predicted"/>
<accession>A0A7G9FZY6</accession>
<dbReference type="SUPFAM" id="SSF63817">
    <property type="entry name" value="Sortase"/>
    <property type="match status" value="1"/>
</dbReference>
<dbReference type="InterPro" id="IPR005754">
    <property type="entry name" value="Sortase"/>
</dbReference>
<gene>
    <name evidence="3" type="primary">srtB</name>
    <name evidence="3" type="ORF">H9Q77_04950</name>
</gene>